<reference evidence="1" key="1">
    <citation type="submission" date="2022-10" db="EMBL/GenBank/DDBJ databases">
        <title>Complete Genome of Trichothecium roseum strain YXFP-22015, a Plant Pathogen Isolated from Citrus.</title>
        <authorList>
            <person name="Wang Y."/>
            <person name="Zhu L."/>
        </authorList>
    </citation>
    <scope>NUCLEOTIDE SEQUENCE</scope>
    <source>
        <strain evidence="1">YXFP-22015</strain>
    </source>
</reference>
<evidence type="ECO:0000313" key="1">
    <source>
        <dbReference type="EMBL" id="KAI9901297.1"/>
    </source>
</evidence>
<protein>
    <submittedName>
        <fullName evidence="1">Uncharacterized protein</fullName>
    </submittedName>
</protein>
<evidence type="ECO:0000313" key="2">
    <source>
        <dbReference type="Proteomes" id="UP001163324"/>
    </source>
</evidence>
<sequence>MTSFSIKIISDNVCPFCYLGAKRLDRAIAAQKLLSPSDTFTTTWSAFHLDPHAPSTSEPIQDYINRRFGAARAAAMHERLKATGKAEGIDYTFESKTGNTRTSHRLAQLAKAKGVQDAVVREVMSMYFEHGGDITSEDDLVKAAGKAGLDEGEARAYLRDGRGGDEVDREVAEAGRMGVRGVPHFVINDKWEVHGAEQVEAFLEQFAAAKRAGELGA</sequence>
<gene>
    <name evidence="1" type="ORF">N3K66_003114</name>
</gene>
<keyword evidence="2" id="KW-1185">Reference proteome</keyword>
<name>A0ACC0V742_9HYPO</name>
<dbReference type="EMBL" id="CM047942">
    <property type="protein sequence ID" value="KAI9901297.1"/>
    <property type="molecule type" value="Genomic_DNA"/>
</dbReference>
<comment type="caution">
    <text evidence="1">The sequence shown here is derived from an EMBL/GenBank/DDBJ whole genome shotgun (WGS) entry which is preliminary data.</text>
</comment>
<organism evidence="1 2">
    <name type="scientific">Trichothecium roseum</name>
    <dbReference type="NCBI Taxonomy" id="47278"/>
    <lineage>
        <taxon>Eukaryota</taxon>
        <taxon>Fungi</taxon>
        <taxon>Dikarya</taxon>
        <taxon>Ascomycota</taxon>
        <taxon>Pezizomycotina</taxon>
        <taxon>Sordariomycetes</taxon>
        <taxon>Hypocreomycetidae</taxon>
        <taxon>Hypocreales</taxon>
        <taxon>Hypocreales incertae sedis</taxon>
        <taxon>Trichothecium</taxon>
    </lineage>
</organism>
<proteinExistence type="predicted"/>
<accession>A0ACC0V742</accession>
<dbReference type="Proteomes" id="UP001163324">
    <property type="component" value="Chromosome 3"/>
</dbReference>